<protein>
    <recommendedName>
        <fullName evidence="4">DUF1772 domain-containing protein</fullName>
    </recommendedName>
</protein>
<evidence type="ECO:0008006" key="4">
    <source>
        <dbReference type="Google" id="ProtNLM"/>
    </source>
</evidence>
<dbReference type="AlphaFoldDB" id="A0A2D0NJB2"/>
<keyword evidence="1" id="KW-1133">Transmembrane helix</keyword>
<keyword evidence="1" id="KW-0472">Membrane</keyword>
<feature type="transmembrane region" description="Helical" evidence="1">
    <location>
        <begin position="72"/>
        <end position="95"/>
    </location>
</feature>
<feature type="transmembrane region" description="Helical" evidence="1">
    <location>
        <begin position="12"/>
        <end position="31"/>
    </location>
</feature>
<evidence type="ECO:0000313" key="3">
    <source>
        <dbReference type="Proteomes" id="UP000223913"/>
    </source>
</evidence>
<dbReference type="OrthoDB" id="883418at2"/>
<reference evidence="2 3" key="1">
    <citation type="submission" date="2017-10" db="EMBL/GenBank/DDBJ databases">
        <title>The draft genome sequence of Lewinella nigricans NBRC 102662.</title>
        <authorList>
            <person name="Wang K."/>
        </authorList>
    </citation>
    <scope>NUCLEOTIDE SEQUENCE [LARGE SCALE GENOMIC DNA]</scope>
    <source>
        <strain evidence="2 3">NBRC 102662</strain>
    </source>
</reference>
<accession>A0A2D0NJB2</accession>
<comment type="caution">
    <text evidence="2">The sequence shown here is derived from an EMBL/GenBank/DDBJ whole genome shotgun (WGS) entry which is preliminary data.</text>
</comment>
<proteinExistence type="predicted"/>
<dbReference type="Proteomes" id="UP000223913">
    <property type="component" value="Unassembled WGS sequence"/>
</dbReference>
<feature type="transmembrane region" description="Helical" evidence="1">
    <location>
        <begin position="43"/>
        <end position="66"/>
    </location>
</feature>
<keyword evidence="1" id="KW-0812">Transmembrane</keyword>
<organism evidence="2 3">
    <name type="scientific">Flavilitoribacter nigricans (strain ATCC 23147 / DSM 23189 / NBRC 102662 / NCIMB 1420 / SS-2)</name>
    <name type="common">Lewinella nigricans</name>
    <dbReference type="NCBI Taxonomy" id="1122177"/>
    <lineage>
        <taxon>Bacteria</taxon>
        <taxon>Pseudomonadati</taxon>
        <taxon>Bacteroidota</taxon>
        <taxon>Saprospiria</taxon>
        <taxon>Saprospirales</taxon>
        <taxon>Lewinellaceae</taxon>
        <taxon>Flavilitoribacter</taxon>
    </lineage>
</organism>
<feature type="transmembrane region" description="Helical" evidence="1">
    <location>
        <begin position="116"/>
        <end position="136"/>
    </location>
</feature>
<sequence length="138" mass="16333">MLDLFRLLLDFGVVVLIWLVQLVIYPSFKYFSREGINRWHPKYTFLVSFVIMPLLLGQLALAAYQVFFFPDLFTIVSFILIIIAWILTFFFAVPIHHTFSLAEDHQVLADRLIRINAYRTIVWTLAFVFSLIRLFLLE</sequence>
<gene>
    <name evidence="2" type="ORF">CRP01_01040</name>
</gene>
<evidence type="ECO:0000256" key="1">
    <source>
        <dbReference type="SAM" id="Phobius"/>
    </source>
</evidence>
<name>A0A2D0NJB2_FLAN2</name>
<keyword evidence="3" id="KW-1185">Reference proteome</keyword>
<evidence type="ECO:0000313" key="2">
    <source>
        <dbReference type="EMBL" id="PHN08528.1"/>
    </source>
</evidence>
<dbReference type="EMBL" id="PDUD01000001">
    <property type="protein sequence ID" value="PHN08528.1"/>
    <property type="molecule type" value="Genomic_DNA"/>
</dbReference>
<dbReference type="RefSeq" id="WP_099148119.1">
    <property type="nucleotide sequence ID" value="NZ_PDUD01000001.1"/>
</dbReference>